<dbReference type="InterPro" id="IPR053151">
    <property type="entry name" value="RNase_H-like"/>
</dbReference>
<dbReference type="PROSITE" id="PS50879">
    <property type="entry name" value="RNASE_H_1"/>
    <property type="match status" value="1"/>
</dbReference>
<organism evidence="2 3">
    <name type="scientific">Quillaja saponaria</name>
    <name type="common">Soap bark tree</name>
    <dbReference type="NCBI Taxonomy" id="32244"/>
    <lineage>
        <taxon>Eukaryota</taxon>
        <taxon>Viridiplantae</taxon>
        <taxon>Streptophyta</taxon>
        <taxon>Embryophyta</taxon>
        <taxon>Tracheophyta</taxon>
        <taxon>Spermatophyta</taxon>
        <taxon>Magnoliopsida</taxon>
        <taxon>eudicotyledons</taxon>
        <taxon>Gunneridae</taxon>
        <taxon>Pentapetalae</taxon>
        <taxon>rosids</taxon>
        <taxon>fabids</taxon>
        <taxon>Fabales</taxon>
        <taxon>Quillajaceae</taxon>
        <taxon>Quillaja</taxon>
    </lineage>
</organism>
<reference evidence="2" key="1">
    <citation type="journal article" date="2023" name="Science">
        <title>Elucidation of the pathway for biosynthesis of saponin adjuvants from the soapbark tree.</title>
        <authorList>
            <person name="Reed J."/>
            <person name="Orme A."/>
            <person name="El-Demerdash A."/>
            <person name="Owen C."/>
            <person name="Martin L.B.B."/>
            <person name="Misra R.C."/>
            <person name="Kikuchi S."/>
            <person name="Rejzek M."/>
            <person name="Martin A.C."/>
            <person name="Harkess A."/>
            <person name="Leebens-Mack J."/>
            <person name="Louveau T."/>
            <person name="Stephenson M.J."/>
            <person name="Osbourn A."/>
        </authorList>
    </citation>
    <scope>NUCLEOTIDE SEQUENCE</scope>
    <source>
        <strain evidence="2">S10</strain>
    </source>
</reference>
<dbReference type="InterPro" id="IPR036397">
    <property type="entry name" value="RNaseH_sf"/>
</dbReference>
<dbReference type="Gene3D" id="3.30.420.10">
    <property type="entry name" value="Ribonuclease H-like superfamily/Ribonuclease H"/>
    <property type="match status" value="1"/>
</dbReference>
<dbReference type="Pfam" id="PF13456">
    <property type="entry name" value="RVT_3"/>
    <property type="match status" value="1"/>
</dbReference>
<dbReference type="Proteomes" id="UP001163823">
    <property type="component" value="Chromosome 9"/>
</dbReference>
<dbReference type="InterPro" id="IPR044730">
    <property type="entry name" value="RNase_H-like_dom_plant"/>
</dbReference>
<protein>
    <submittedName>
        <fullName evidence="2">Ribonuclease H protein</fullName>
    </submittedName>
</protein>
<dbReference type="GO" id="GO:0004523">
    <property type="term" value="F:RNA-DNA hybrid ribonuclease activity"/>
    <property type="evidence" value="ECO:0007669"/>
    <property type="project" value="InterPro"/>
</dbReference>
<dbReference type="PANTHER" id="PTHR47723">
    <property type="entry name" value="OS05G0353850 PROTEIN"/>
    <property type="match status" value="1"/>
</dbReference>
<dbReference type="KEGG" id="qsa:O6P43_023363"/>
<dbReference type="InterPro" id="IPR012337">
    <property type="entry name" value="RNaseH-like_sf"/>
</dbReference>
<feature type="domain" description="RNase H type-1" evidence="1">
    <location>
        <begin position="10"/>
        <end position="139"/>
    </location>
</feature>
<dbReference type="SUPFAM" id="SSF53098">
    <property type="entry name" value="Ribonuclease H-like"/>
    <property type="match status" value="1"/>
</dbReference>
<evidence type="ECO:0000259" key="1">
    <source>
        <dbReference type="PROSITE" id="PS50879"/>
    </source>
</evidence>
<gene>
    <name evidence="2" type="ORF">O6P43_023363</name>
</gene>
<dbReference type="InterPro" id="IPR002156">
    <property type="entry name" value="RNaseH_domain"/>
</dbReference>
<sequence>MYSFWSDVLVVGWVKINTDGASGGNPGCASAAGILRNDCGEWIVGFAKNLGWCNSFHAELWALKLGLQHAWEQGYRKIIVDVDSQAVVEVADRNYNNLNSYRDYHGYSPMLTRGWEVEIRHAYMEVNRCADWLANKALDDNCLSYWWEANWCEDSSCL</sequence>
<dbReference type="PANTHER" id="PTHR47723:SF19">
    <property type="entry name" value="POLYNUCLEOTIDYL TRANSFERASE, RIBONUCLEASE H-LIKE SUPERFAMILY PROTEIN"/>
    <property type="match status" value="1"/>
</dbReference>
<comment type="caution">
    <text evidence="2">The sequence shown here is derived from an EMBL/GenBank/DDBJ whole genome shotgun (WGS) entry which is preliminary data.</text>
</comment>
<name>A0AAD7LFN8_QUISA</name>
<evidence type="ECO:0000313" key="2">
    <source>
        <dbReference type="EMBL" id="KAJ7957008.1"/>
    </source>
</evidence>
<accession>A0AAD7LFN8</accession>
<dbReference type="EMBL" id="JARAOO010000009">
    <property type="protein sequence ID" value="KAJ7957008.1"/>
    <property type="molecule type" value="Genomic_DNA"/>
</dbReference>
<keyword evidence="3" id="KW-1185">Reference proteome</keyword>
<dbReference type="CDD" id="cd06222">
    <property type="entry name" value="RNase_H_like"/>
    <property type="match status" value="1"/>
</dbReference>
<dbReference type="AlphaFoldDB" id="A0AAD7LFN8"/>
<evidence type="ECO:0000313" key="3">
    <source>
        <dbReference type="Proteomes" id="UP001163823"/>
    </source>
</evidence>
<dbReference type="GO" id="GO:0003676">
    <property type="term" value="F:nucleic acid binding"/>
    <property type="evidence" value="ECO:0007669"/>
    <property type="project" value="InterPro"/>
</dbReference>
<proteinExistence type="predicted"/>